<name>A0ABN5H0H6_9FIRM</name>
<dbReference type="PROSITE" id="PS00211">
    <property type="entry name" value="ABC_TRANSPORTER_1"/>
    <property type="match status" value="1"/>
</dbReference>
<evidence type="ECO:0000256" key="4">
    <source>
        <dbReference type="ARBA" id="ARBA00022840"/>
    </source>
</evidence>
<dbReference type="InterPro" id="IPR005894">
    <property type="entry name" value="DrrA"/>
</dbReference>
<dbReference type="PANTHER" id="PTHR42711">
    <property type="entry name" value="ABC TRANSPORTER ATP-BINDING PROTEIN"/>
    <property type="match status" value="1"/>
</dbReference>
<comment type="subcellular location">
    <subcellularLocation>
        <location evidence="1">Cell membrane</location>
        <topology evidence="1">Peripheral membrane protein</topology>
        <orientation evidence="1">Cytoplasmic side</orientation>
    </subcellularLocation>
</comment>
<evidence type="ECO:0000313" key="7">
    <source>
        <dbReference type="EMBL" id="AUW94168.1"/>
    </source>
</evidence>
<dbReference type="SMART" id="SM00382">
    <property type="entry name" value="AAA"/>
    <property type="match status" value="1"/>
</dbReference>
<gene>
    <name evidence="7" type="ORF">BXT84_09555</name>
</gene>
<dbReference type="PANTHER" id="PTHR42711:SF5">
    <property type="entry name" value="ABC TRANSPORTER ATP-BINDING PROTEIN NATA"/>
    <property type="match status" value="1"/>
</dbReference>
<dbReference type="InterPro" id="IPR050763">
    <property type="entry name" value="ABC_transporter_ATP-binding"/>
</dbReference>
<dbReference type="EMBL" id="CP019454">
    <property type="protein sequence ID" value="AUW94168.1"/>
    <property type="molecule type" value="Genomic_DNA"/>
</dbReference>
<keyword evidence="4" id="KW-0067">ATP-binding</keyword>
<dbReference type="Proteomes" id="UP000325292">
    <property type="component" value="Chromosome"/>
</dbReference>
<dbReference type="Pfam" id="PF00005">
    <property type="entry name" value="ABC_tran"/>
    <property type="match status" value="1"/>
</dbReference>
<dbReference type="InterPro" id="IPR003593">
    <property type="entry name" value="AAA+_ATPase"/>
</dbReference>
<dbReference type="Gene3D" id="3.40.50.300">
    <property type="entry name" value="P-loop containing nucleotide triphosphate hydrolases"/>
    <property type="match status" value="1"/>
</dbReference>
<evidence type="ECO:0000256" key="3">
    <source>
        <dbReference type="ARBA" id="ARBA00022741"/>
    </source>
</evidence>
<keyword evidence="3" id="KW-0547">Nucleotide-binding</keyword>
<evidence type="ECO:0000256" key="2">
    <source>
        <dbReference type="ARBA" id="ARBA00022448"/>
    </source>
</evidence>
<dbReference type="InterPro" id="IPR017871">
    <property type="entry name" value="ABC_transporter-like_CS"/>
</dbReference>
<keyword evidence="2" id="KW-0813">Transport</keyword>
<accession>A0ABN5H0H6</accession>
<feature type="domain" description="ABC transporter" evidence="6">
    <location>
        <begin position="9"/>
        <end position="240"/>
    </location>
</feature>
<reference evidence="7 8" key="1">
    <citation type="journal article" date="2019" name="Sci. Rep.">
        <title>Sulfobacillus thermotolerans: new insights into resistance and metabolic capacities of acidophilic chemolithotrophs.</title>
        <authorList>
            <person name="Panyushkina A.E."/>
            <person name="Babenko V.V."/>
            <person name="Nikitina A.S."/>
            <person name="Selezneva O.V."/>
            <person name="Tsaplina I.A."/>
            <person name="Letarova M.A."/>
            <person name="Kostryukova E.S."/>
            <person name="Letarov A.V."/>
        </authorList>
    </citation>
    <scope>NUCLEOTIDE SEQUENCE [LARGE SCALE GENOMIC DNA]</scope>
    <source>
        <strain evidence="7 8">Kr1</strain>
    </source>
</reference>
<keyword evidence="8" id="KW-1185">Reference proteome</keyword>
<dbReference type="InterPro" id="IPR027417">
    <property type="entry name" value="P-loop_NTPase"/>
</dbReference>
<dbReference type="NCBIfam" id="TIGR01188">
    <property type="entry name" value="drrA"/>
    <property type="match status" value="1"/>
</dbReference>
<sequence>MSETPHFAINVRHLTKQYGDFLALNNLDLTVAYGEFFGFLGPNGAGKTTLIKILTTLMAPSTGEAWVGEYRIGDDDEAIRSHIGVALQDVGVDPLLTGRENLLLQCRLFGLSPRQSQARVDELLDQFGLTTAQHQRLRTYSGGMRRRLDLALALVHKPLILFLDEPTTGLDPTNRFMLWDLLRQLNHDAGITIFLTTQYLEEADVLCNRVAFMRQGQIVAEDTPSHLKQQLGHDVVTFSVPSPDHIPRIEQWLQKSNMLGSVTGQRVRMTTRDTLADVAQTTMWLQSANISVEDFHVSSPSLDDVFLAVTNSPEGGIRHAQISE</sequence>
<evidence type="ECO:0000313" key="8">
    <source>
        <dbReference type="Proteomes" id="UP000325292"/>
    </source>
</evidence>
<dbReference type="InterPro" id="IPR003439">
    <property type="entry name" value="ABC_transporter-like_ATP-bd"/>
</dbReference>
<dbReference type="SUPFAM" id="SSF52540">
    <property type="entry name" value="P-loop containing nucleoside triphosphate hydrolases"/>
    <property type="match status" value="1"/>
</dbReference>
<evidence type="ECO:0000256" key="1">
    <source>
        <dbReference type="ARBA" id="ARBA00004413"/>
    </source>
</evidence>
<organism evidence="7 8">
    <name type="scientific">Sulfobacillus thermotolerans</name>
    <dbReference type="NCBI Taxonomy" id="338644"/>
    <lineage>
        <taxon>Bacteria</taxon>
        <taxon>Bacillati</taxon>
        <taxon>Bacillota</taxon>
        <taxon>Clostridia</taxon>
        <taxon>Eubacteriales</taxon>
        <taxon>Clostridiales Family XVII. Incertae Sedis</taxon>
        <taxon>Sulfobacillus</taxon>
    </lineage>
</organism>
<comment type="similarity">
    <text evidence="5">Belongs to the ABC transporter superfamily. Drug exporter-1 (DrugE1) (TC 3.A.1.105) family.</text>
</comment>
<proteinExistence type="inferred from homology"/>
<evidence type="ECO:0000259" key="6">
    <source>
        <dbReference type="PROSITE" id="PS50893"/>
    </source>
</evidence>
<evidence type="ECO:0000256" key="5">
    <source>
        <dbReference type="ARBA" id="ARBA00049985"/>
    </source>
</evidence>
<dbReference type="PROSITE" id="PS50893">
    <property type="entry name" value="ABC_TRANSPORTER_2"/>
    <property type="match status" value="1"/>
</dbReference>
<protein>
    <recommendedName>
        <fullName evidence="6">ABC transporter domain-containing protein</fullName>
    </recommendedName>
</protein>